<dbReference type="SUPFAM" id="SSF53335">
    <property type="entry name" value="S-adenosyl-L-methionine-dependent methyltransferases"/>
    <property type="match status" value="1"/>
</dbReference>
<proteinExistence type="predicted"/>
<dbReference type="GO" id="GO:0032259">
    <property type="term" value="P:methylation"/>
    <property type="evidence" value="ECO:0007669"/>
    <property type="project" value="UniProtKB-KW"/>
</dbReference>
<dbReference type="EMBL" id="FOXV01000002">
    <property type="protein sequence ID" value="SFQ12112.1"/>
    <property type="molecule type" value="Genomic_DNA"/>
</dbReference>
<dbReference type="InterPro" id="IPR052514">
    <property type="entry name" value="SAM-dependent_MTase"/>
</dbReference>
<dbReference type="PANTHER" id="PTHR34203">
    <property type="entry name" value="METHYLTRANSFERASE, FKBM FAMILY PROTEIN"/>
    <property type="match status" value="1"/>
</dbReference>
<keyword evidence="2" id="KW-0808">Transferase</keyword>
<reference evidence="3" key="1">
    <citation type="submission" date="2016-10" db="EMBL/GenBank/DDBJ databases">
        <authorList>
            <person name="Varghese N."/>
            <person name="Submissions S."/>
        </authorList>
    </citation>
    <scope>NUCLEOTIDE SEQUENCE [LARGE SCALE GENOMIC DNA]</scope>
    <source>
        <strain evidence="3">JCM 10271</strain>
    </source>
</reference>
<evidence type="ECO:0000313" key="3">
    <source>
        <dbReference type="Proteomes" id="UP000243106"/>
    </source>
</evidence>
<dbReference type="AlphaFoldDB" id="A0A1I5VX85"/>
<accession>A0A1I5VX85</accession>
<keyword evidence="2" id="KW-0489">Methyltransferase</keyword>
<dbReference type="Proteomes" id="UP000243106">
    <property type="component" value="Unassembled WGS sequence"/>
</dbReference>
<dbReference type="PANTHER" id="PTHR34203:SF15">
    <property type="entry name" value="SLL1173 PROTEIN"/>
    <property type="match status" value="1"/>
</dbReference>
<evidence type="ECO:0000259" key="1">
    <source>
        <dbReference type="Pfam" id="PF05050"/>
    </source>
</evidence>
<protein>
    <submittedName>
        <fullName evidence="2">Methyltransferase, FkbM family</fullName>
    </submittedName>
</protein>
<sequence length="228" mass="25007">MKDIAIATTCLGVQVPHSPFLNETRIERIAAARYEGDEIKGALHVVRPEDRIVEMGAGIGVVGAVAAHQGKPERVVSFEANPALIEHIEALYALNGLEDRICVRNCVVLSDPDAPETVTFHVHASYLGSSLIEPEARRSTAVEVPSTRWESVREEIAPTILICDIEGGELDFLRHADLSGLRAVVMEFHPGAYGREGMRECKRILETAGFAKVEEVSTRLVWTATREV</sequence>
<dbReference type="Pfam" id="PF05050">
    <property type="entry name" value="Methyltransf_21"/>
    <property type="match status" value="1"/>
</dbReference>
<keyword evidence="3" id="KW-1185">Reference proteome</keyword>
<dbReference type="InterPro" id="IPR029063">
    <property type="entry name" value="SAM-dependent_MTases_sf"/>
</dbReference>
<name>A0A1I5VX85_9RHOB</name>
<organism evidence="2 3">
    <name type="scientific">Roseivivax halotolerans</name>
    <dbReference type="NCBI Taxonomy" id="93684"/>
    <lineage>
        <taxon>Bacteria</taxon>
        <taxon>Pseudomonadati</taxon>
        <taxon>Pseudomonadota</taxon>
        <taxon>Alphaproteobacteria</taxon>
        <taxon>Rhodobacterales</taxon>
        <taxon>Roseobacteraceae</taxon>
        <taxon>Roseivivax</taxon>
    </lineage>
</organism>
<dbReference type="NCBIfam" id="TIGR01444">
    <property type="entry name" value="fkbM_fam"/>
    <property type="match status" value="1"/>
</dbReference>
<dbReference type="Gene3D" id="3.40.50.150">
    <property type="entry name" value="Vaccinia Virus protein VP39"/>
    <property type="match status" value="1"/>
</dbReference>
<dbReference type="GO" id="GO:0008168">
    <property type="term" value="F:methyltransferase activity"/>
    <property type="evidence" value="ECO:0007669"/>
    <property type="project" value="UniProtKB-KW"/>
</dbReference>
<dbReference type="RefSeq" id="WP_245760171.1">
    <property type="nucleotide sequence ID" value="NZ_FOXV01000002.1"/>
</dbReference>
<feature type="domain" description="Methyltransferase FkbM" evidence="1">
    <location>
        <begin position="56"/>
        <end position="195"/>
    </location>
</feature>
<gene>
    <name evidence="2" type="ORF">SAMN05421853_1028</name>
</gene>
<dbReference type="STRING" id="93684.SAMN05421853_1028"/>
<evidence type="ECO:0000313" key="2">
    <source>
        <dbReference type="EMBL" id="SFQ12112.1"/>
    </source>
</evidence>
<dbReference type="InterPro" id="IPR006342">
    <property type="entry name" value="FkbM_mtfrase"/>
</dbReference>